<protein>
    <submittedName>
        <fullName evidence="3">Ovule protein</fullName>
    </submittedName>
</protein>
<keyword evidence="2" id="KW-1185">Reference proteome</keyword>
<reference evidence="3" key="2">
    <citation type="submission" date="2017-02" db="UniProtKB">
        <authorList>
            <consortium name="WormBaseParasite"/>
        </authorList>
    </citation>
    <scope>IDENTIFICATION</scope>
</reference>
<reference evidence="2" key="1">
    <citation type="submission" date="2012-09" db="EMBL/GenBank/DDBJ databases">
        <authorList>
            <person name="Martin A.A."/>
        </authorList>
    </citation>
    <scope>NUCLEOTIDE SEQUENCE</scope>
</reference>
<accession>A0A0K0DQ83</accession>
<sequence length="107" mass="12106">MSQYGSSGNLSNYRDRTSSPAYSSLGKHKVCTKQNVTGTASISLLVLLHFPVCSSIMSNYNHYKSIRFRSGSFYQNPKVFKKKSFLSTRKLVFFTFSWLTSDPVNSL</sequence>
<dbReference type="AlphaFoldDB" id="A0A0K0DQ83"/>
<evidence type="ECO:0000313" key="2">
    <source>
        <dbReference type="Proteomes" id="UP000035642"/>
    </source>
</evidence>
<dbReference type="WBParaSite" id="ACAC_0001392201-mRNA-1">
    <property type="protein sequence ID" value="ACAC_0001392201-mRNA-1"/>
    <property type="gene ID" value="ACAC_0001392201"/>
</dbReference>
<evidence type="ECO:0000313" key="3">
    <source>
        <dbReference type="WBParaSite" id="ACAC_0001392201-mRNA-1"/>
    </source>
</evidence>
<name>A0A0K0DQ83_ANGCA</name>
<organism evidence="2 3">
    <name type="scientific">Angiostrongylus cantonensis</name>
    <name type="common">Rat lungworm</name>
    <dbReference type="NCBI Taxonomy" id="6313"/>
    <lineage>
        <taxon>Eukaryota</taxon>
        <taxon>Metazoa</taxon>
        <taxon>Ecdysozoa</taxon>
        <taxon>Nematoda</taxon>
        <taxon>Chromadorea</taxon>
        <taxon>Rhabditida</taxon>
        <taxon>Rhabditina</taxon>
        <taxon>Rhabditomorpha</taxon>
        <taxon>Strongyloidea</taxon>
        <taxon>Metastrongylidae</taxon>
        <taxon>Angiostrongylus</taxon>
    </lineage>
</organism>
<evidence type="ECO:0000256" key="1">
    <source>
        <dbReference type="SAM" id="MobiDB-lite"/>
    </source>
</evidence>
<feature type="region of interest" description="Disordered" evidence="1">
    <location>
        <begin position="1"/>
        <end position="25"/>
    </location>
</feature>
<feature type="compositionally biased region" description="Polar residues" evidence="1">
    <location>
        <begin position="1"/>
        <end position="22"/>
    </location>
</feature>
<dbReference type="Proteomes" id="UP000035642">
    <property type="component" value="Unassembled WGS sequence"/>
</dbReference>
<proteinExistence type="predicted"/>